<accession>A0ABW3RJY0</accession>
<keyword evidence="2" id="KW-1185">Reference proteome</keyword>
<gene>
    <name evidence="1" type="ORF">ACFQ2C_08070</name>
</gene>
<sequence length="433" mass="50435">MKQHMDIQMKNGLDSFGIQQKLSDQYWSYFIPLFDEIFDELTHENEVLSINKIEIDLGEILLEEILKINEKPELLRKTKQQIIEQITKEISGTNTIVSSLPENHFHQWMFYMKNGYLNWNVASMEDIVFQHVLEVLAMDGSKVEIFAHEVLKKSEFLSRLIFQHSEDFLKNLLIMIAPDIKSQIINQIDSFKEFAENQLLSESEKLNAIQSFYREFIYNVVKLSSNGFDESIVFTLENLEAMSFEVKDYNSDTNENILSDSQIAEDNNPIYANNVGLVLVHPFISTLFKNLELVQNHEFVNKKAREKAVYLLYYAVSGLQNPKEYELVVPKILCGFPIHSVILNQVFLSPNELSEIDDMLKGMIANWEILNNTSIEGLRDGFLKRKGKINIHADKIKILVEKGSIDMLLDYLPWNLSHIKLPWLKHIIQVEWR</sequence>
<protein>
    <submittedName>
        <fullName evidence="1">Contractile injection system tape measure protein</fullName>
    </submittedName>
</protein>
<dbReference type="RefSeq" id="WP_380895671.1">
    <property type="nucleotide sequence ID" value="NZ_JBHTKY010000009.1"/>
</dbReference>
<dbReference type="Proteomes" id="UP001597205">
    <property type="component" value="Unassembled WGS sequence"/>
</dbReference>
<organism evidence="1 2">
    <name type="scientific">Sphingobacterium daejeonense</name>
    <dbReference type="NCBI Taxonomy" id="371142"/>
    <lineage>
        <taxon>Bacteria</taxon>
        <taxon>Pseudomonadati</taxon>
        <taxon>Bacteroidota</taxon>
        <taxon>Sphingobacteriia</taxon>
        <taxon>Sphingobacteriales</taxon>
        <taxon>Sphingobacteriaceae</taxon>
        <taxon>Sphingobacterium</taxon>
    </lineage>
</organism>
<evidence type="ECO:0000313" key="1">
    <source>
        <dbReference type="EMBL" id="MFD1165555.1"/>
    </source>
</evidence>
<reference evidence="2" key="1">
    <citation type="journal article" date="2019" name="Int. J. Syst. Evol. Microbiol.">
        <title>The Global Catalogue of Microorganisms (GCM) 10K type strain sequencing project: providing services to taxonomists for standard genome sequencing and annotation.</title>
        <authorList>
            <consortium name="The Broad Institute Genomics Platform"/>
            <consortium name="The Broad Institute Genome Sequencing Center for Infectious Disease"/>
            <person name="Wu L."/>
            <person name="Ma J."/>
        </authorList>
    </citation>
    <scope>NUCLEOTIDE SEQUENCE [LARGE SCALE GENOMIC DNA]</scope>
    <source>
        <strain evidence="2">CCUG 52468</strain>
    </source>
</reference>
<proteinExistence type="predicted"/>
<dbReference type="InterPro" id="IPR045538">
    <property type="entry name" value="CIS_TMP"/>
</dbReference>
<dbReference type="Pfam" id="PF19268">
    <property type="entry name" value="CIS_TMP"/>
    <property type="match status" value="1"/>
</dbReference>
<name>A0ABW3RJY0_9SPHI</name>
<dbReference type="EMBL" id="JBHTKY010000009">
    <property type="protein sequence ID" value="MFD1165555.1"/>
    <property type="molecule type" value="Genomic_DNA"/>
</dbReference>
<comment type="caution">
    <text evidence="1">The sequence shown here is derived from an EMBL/GenBank/DDBJ whole genome shotgun (WGS) entry which is preliminary data.</text>
</comment>
<evidence type="ECO:0000313" key="2">
    <source>
        <dbReference type="Proteomes" id="UP001597205"/>
    </source>
</evidence>